<dbReference type="Gene3D" id="2.50.20.10">
    <property type="entry name" value="Lipoprotein localisation LolA/LolB/LppX"/>
    <property type="match status" value="1"/>
</dbReference>
<evidence type="ECO:0000313" key="1">
    <source>
        <dbReference type="EMBL" id="TFC40956.1"/>
    </source>
</evidence>
<evidence type="ECO:0000313" key="2">
    <source>
        <dbReference type="Proteomes" id="UP000297403"/>
    </source>
</evidence>
<dbReference type="AlphaFoldDB" id="A0AAQ2C3T5"/>
<comment type="caution">
    <text evidence="1">The sequence shown here is derived from an EMBL/GenBank/DDBJ whole genome shotgun (WGS) entry which is preliminary data.</text>
</comment>
<protein>
    <submittedName>
        <fullName evidence="1">DUF2092 domain-containing protein</fullName>
    </submittedName>
</protein>
<dbReference type="PANTHER" id="PTHR37507:SF2">
    <property type="entry name" value="SPORULATION PROTEIN YDCC"/>
    <property type="match status" value="1"/>
</dbReference>
<dbReference type="SUPFAM" id="SSF89392">
    <property type="entry name" value="Prokaryotic lipoproteins and lipoprotein localization factors"/>
    <property type="match status" value="1"/>
</dbReference>
<proteinExistence type="predicted"/>
<keyword evidence="2" id="KW-1185">Reference proteome</keyword>
<dbReference type="EMBL" id="SOFY01000089">
    <property type="protein sequence ID" value="TFC40956.1"/>
    <property type="molecule type" value="Genomic_DNA"/>
</dbReference>
<dbReference type="InterPro" id="IPR052944">
    <property type="entry name" value="Sporulation_related"/>
</dbReference>
<organism evidence="1 2">
    <name type="scientific">Cryobacterium shii</name>
    <dbReference type="NCBI Taxonomy" id="1259235"/>
    <lineage>
        <taxon>Bacteria</taxon>
        <taxon>Bacillati</taxon>
        <taxon>Actinomycetota</taxon>
        <taxon>Actinomycetes</taxon>
        <taxon>Micrococcales</taxon>
        <taxon>Microbacteriaceae</taxon>
        <taxon>Cryobacterium</taxon>
    </lineage>
</organism>
<dbReference type="InterPro" id="IPR029046">
    <property type="entry name" value="LolA/LolB/LppX"/>
</dbReference>
<dbReference type="Pfam" id="PF09865">
    <property type="entry name" value="DUF2092"/>
    <property type="match status" value="1"/>
</dbReference>
<gene>
    <name evidence="1" type="ORF">E3O49_16120</name>
</gene>
<sequence length="400" mass="40596">MSHKSIKWLPAVVVPAVIAVGVIAVPLQAGAAVDLPDKTAQQVLLMVSDSTVTAFSGTVEKTANLSLPAIDLGAEMSGQAGKQGASGSGDAASGALSSVLELLSGLHTARVYVDGSAADGSVTDGSTDGPAKVRVQIQDRMAERNIVSNGSDAWLYDSETDTAAHLAIPAGAAASMKDKMAALDAEAPADVSTPSQLADRFLSEIDPSTVVTVGTDGRVTGRTVYELVLTPKATDTLVESVSISVDSETGMPLQVSVRAAGQKDPAFQVGFSSVDYGAPSADLFDFTPPAGATVKELALPQTPANHAAPDVAAPDTARPEVPTEGLPVVTGTGWDAIVEIPAASVPPELGDNPLMSEVATKVDGGRLLSTSLVNVFLADDGRFFAGSVPVDQLQAAASAQ</sequence>
<name>A0AAQ2C3T5_9MICO</name>
<accession>A0AAQ2C3T5</accession>
<dbReference type="Proteomes" id="UP000297403">
    <property type="component" value="Unassembled WGS sequence"/>
</dbReference>
<dbReference type="RefSeq" id="WP_134451894.1">
    <property type="nucleotide sequence ID" value="NZ_SOFY01000089.1"/>
</dbReference>
<dbReference type="PANTHER" id="PTHR37507">
    <property type="entry name" value="SPORULATION PROTEIN YDCC"/>
    <property type="match status" value="1"/>
</dbReference>
<dbReference type="InterPro" id="IPR019207">
    <property type="entry name" value="DUF2092"/>
</dbReference>
<reference evidence="1 2" key="1">
    <citation type="submission" date="2019-03" db="EMBL/GenBank/DDBJ databases">
        <title>Genomics of glacier-inhabiting Cryobacterium strains.</title>
        <authorList>
            <person name="Liu Q."/>
            <person name="Xin Y.-H."/>
        </authorList>
    </citation>
    <scope>NUCLEOTIDE SEQUENCE [LARGE SCALE GENOMIC DNA]</scope>
    <source>
        <strain evidence="2">TMT1-22</strain>
    </source>
</reference>